<keyword evidence="2" id="KW-1185">Reference proteome</keyword>
<protein>
    <submittedName>
        <fullName evidence="1">Uncharacterized protein</fullName>
    </submittedName>
</protein>
<evidence type="ECO:0000313" key="2">
    <source>
        <dbReference type="Proteomes" id="UP000825935"/>
    </source>
</evidence>
<accession>A0A8T2T1F3</accession>
<dbReference type="OrthoDB" id="1896560at2759"/>
<evidence type="ECO:0000313" key="1">
    <source>
        <dbReference type="EMBL" id="KAH7404255.1"/>
    </source>
</evidence>
<dbReference type="AlphaFoldDB" id="A0A8T2T1F3"/>
<organism evidence="1 2">
    <name type="scientific">Ceratopteris richardii</name>
    <name type="common">Triangle waterfern</name>
    <dbReference type="NCBI Taxonomy" id="49495"/>
    <lineage>
        <taxon>Eukaryota</taxon>
        <taxon>Viridiplantae</taxon>
        <taxon>Streptophyta</taxon>
        <taxon>Embryophyta</taxon>
        <taxon>Tracheophyta</taxon>
        <taxon>Polypodiopsida</taxon>
        <taxon>Polypodiidae</taxon>
        <taxon>Polypodiales</taxon>
        <taxon>Pteridineae</taxon>
        <taxon>Pteridaceae</taxon>
        <taxon>Parkerioideae</taxon>
        <taxon>Ceratopteris</taxon>
    </lineage>
</organism>
<dbReference type="EMBL" id="CM035420">
    <property type="protein sequence ID" value="KAH7404255.1"/>
    <property type="molecule type" value="Genomic_DNA"/>
</dbReference>
<comment type="caution">
    <text evidence="1">The sequence shown here is derived from an EMBL/GenBank/DDBJ whole genome shotgun (WGS) entry which is preliminary data.</text>
</comment>
<dbReference type="InterPro" id="IPR032675">
    <property type="entry name" value="LRR_dom_sf"/>
</dbReference>
<name>A0A8T2T1F3_CERRI</name>
<dbReference type="PANTHER" id="PTHR36766">
    <property type="entry name" value="PLANT BROAD-SPECTRUM MILDEW RESISTANCE PROTEIN RPW8"/>
    <property type="match status" value="1"/>
</dbReference>
<proteinExistence type="predicted"/>
<dbReference type="SUPFAM" id="SSF52058">
    <property type="entry name" value="L domain-like"/>
    <property type="match status" value="2"/>
</dbReference>
<reference evidence="1" key="1">
    <citation type="submission" date="2021-08" db="EMBL/GenBank/DDBJ databases">
        <title>WGS assembly of Ceratopteris richardii.</title>
        <authorList>
            <person name="Marchant D.B."/>
            <person name="Chen G."/>
            <person name="Jenkins J."/>
            <person name="Shu S."/>
            <person name="Leebens-Mack J."/>
            <person name="Grimwood J."/>
            <person name="Schmutz J."/>
            <person name="Soltis P."/>
            <person name="Soltis D."/>
            <person name="Chen Z.-H."/>
        </authorList>
    </citation>
    <scope>NUCLEOTIDE SEQUENCE</scope>
    <source>
        <strain evidence="1">Whitten #5841</strain>
        <tissue evidence="1">Leaf</tissue>
    </source>
</reference>
<dbReference type="Gene3D" id="3.80.10.10">
    <property type="entry name" value="Ribonuclease Inhibitor"/>
    <property type="match status" value="7"/>
</dbReference>
<sequence>MRVLALKGCDGLSEWLATNQAALFGELSSLEHLDLQECTSLETLSFLPTTLQRLWLNGCRSLQSVNASLPKLHVFAAKECRNLRRLPTKFGSCMRVLALKGCDGLSEWLATNQAALFGELSSLEHLDLQECTSLKTLSFLPTTLQKLWLGSCRSLQTVNASLPKLQEFEAQECRNLRTLPTELGSCMRVLALKGCDGLSELLATNEAAFFGELSSLEHLDLRECTLLKTLSFLPTTLQKLCLNGCTSLQSVNASLPKLHVFAAKECRNLRTLPTKFGSCMRVLALKGCDGLSEWLATNQAALFGELSSLEHLDLQECTSLETLCFLPTNLQQLWLTGCKSLQIVNASLPKLQEFRAQQCRNLRTLPTELGACMRMLLLMECDVLSEWLATNQAALFGELSSLEHLNLQVCTSLETLSFLPTTLQKLWLAGCSSLQTVNASLPKLQEFGAEECRKLRTLPKELGSCMRVLALQGCYGLSELLANNQAALFGELSSLEHLNLQVCTSLETLSFLPTTLQKLWLAGCSSLQTVNASLPKLQQFGAEECRNLRTLPKELGSCLRVLALQECDGLSELLATNQAALFGELSSLEHLNLQVCTSLETLSFLPTTLQKLWLAGCSSLQSVNASLPKLQEFGAEECRNLRTLPKELGSCMRVLALQGCDGLSELLATNQAALFGDLYSLQKLDLSRCMSLKTLSFLPTSLEELILIGCIELEVLDFRTGNFTNLKRLDIRFCPRLRSLPQELETLPELSIERDDPPLTIESTESEPTIEIDDPVHTIECYPKIKIDDPAHTIETTLPPVRLHKRRGLRSRIKSWVRRKMLPLSKF</sequence>
<dbReference type="PANTHER" id="PTHR36766:SF30">
    <property type="entry name" value="TIR-NBS TYPE DISEASE RESISTANCE PROTEIN-RELATED"/>
    <property type="match status" value="1"/>
</dbReference>
<gene>
    <name evidence="1" type="ORF">KP509_15G018200</name>
</gene>
<dbReference type="Proteomes" id="UP000825935">
    <property type="component" value="Chromosome 15"/>
</dbReference>